<dbReference type="EMBL" id="CP116346">
    <property type="protein sequence ID" value="WIT09861.1"/>
    <property type="molecule type" value="Genomic_DNA"/>
</dbReference>
<protein>
    <submittedName>
        <fullName evidence="1">Uncharacterized protein</fullName>
    </submittedName>
</protein>
<gene>
    <name evidence="1" type="ORF">PFX98_13030</name>
</gene>
<proteinExistence type="predicted"/>
<organism evidence="1 2">
    <name type="scientific">Paucibacter sediminis</name>
    <dbReference type="NCBI Taxonomy" id="3019553"/>
    <lineage>
        <taxon>Bacteria</taxon>
        <taxon>Pseudomonadati</taxon>
        <taxon>Pseudomonadota</taxon>
        <taxon>Betaproteobacteria</taxon>
        <taxon>Burkholderiales</taxon>
        <taxon>Sphaerotilaceae</taxon>
        <taxon>Roseateles</taxon>
    </lineage>
</organism>
<evidence type="ECO:0000313" key="1">
    <source>
        <dbReference type="EMBL" id="WIT09861.1"/>
    </source>
</evidence>
<name>A0AA95SNL7_9BURK</name>
<dbReference type="Proteomes" id="UP001177769">
    <property type="component" value="Chromosome"/>
</dbReference>
<dbReference type="KEGG" id="pais:PFX98_13030"/>
<dbReference type="Gene3D" id="2.40.160.170">
    <property type="match status" value="1"/>
</dbReference>
<reference evidence="1" key="1">
    <citation type="submission" date="2023-01" db="EMBL/GenBank/DDBJ databases">
        <title>Whole genome sequence of Paucibacter sp. S2-9 isolated from pond sediment.</title>
        <authorList>
            <person name="Jung J.Y."/>
        </authorList>
    </citation>
    <scope>NUCLEOTIDE SEQUENCE</scope>
    <source>
        <strain evidence="1">S2-9</strain>
    </source>
</reference>
<sequence length="197" mass="20217">MAVAGLCAAHSAWADNGLKLEPQGLGRWQARIQLSSQDVNIGLLAEPLRSGGSRLLSANLLGDYYLTGSGLGHGIQGGLRATGGLLMGPLSLSQSSSGLALGQGAALQSQNFALGQRSVSMLSGAERGDPSASLSYLGIGYTGHSLRGGWGFSADLGLVGGGYGGFRLGQSSAQAVEDLLRDMRYKPVLQLGLSYSY</sequence>
<dbReference type="RefSeq" id="WP_285230931.1">
    <property type="nucleotide sequence ID" value="NZ_CP116346.1"/>
</dbReference>
<accession>A0AA95SNL7</accession>
<evidence type="ECO:0000313" key="2">
    <source>
        <dbReference type="Proteomes" id="UP001177769"/>
    </source>
</evidence>
<keyword evidence="2" id="KW-1185">Reference proteome</keyword>
<dbReference type="AlphaFoldDB" id="A0AA95SNL7"/>